<protein>
    <submittedName>
        <fullName evidence="1">Uncharacterized protein</fullName>
    </submittedName>
</protein>
<organism evidence="1 2">
    <name type="scientific">Rubrivirga marina</name>
    <dbReference type="NCBI Taxonomy" id="1196024"/>
    <lineage>
        <taxon>Bacteria</taxon>
        <taxon>Pseudomonadati</taxon>
        <taxon>Rhodothermota</taxon>
        <taxon>Rhodothermia</taxon>
        <taxon>Rhodothermales</taxon>
        <taxon>Rubricoccaceae</taxon>
        <taxon>Rubrivirga</taxon>
    </lineage>
</organism>
<dbReference type="RefSeq" id="WP_095510258.1">
    <property type="nucleotide sequence ID" value="NZ_MQWD01000001.1"/>
</dbReference>
<accession>A0A271J1K8</accession>
<name>A0A271J1K8_9BACT</name>
<reference evidence="1 2" key="1">
    <citation type="submission" date="2016-11" db="EMBL/GenBank/DDBJ databases">
        <title>Study of marine rhodopsin-containing bacteria.</title>
        <authorList>
            <person name="Yoshizawa S."/>
            <person name="Kumagai Y."/>
            <person name="Kogure K."/>
        </authorList>
    </citation>
    <scope>NUCLEOTIDE SEQUENCE [LARGE SCALE GENOMIC DNA]</scope>
    <source>
        <strain evidence="1 2">SAORIC-28</strain>
    </source>
</reference>
<evidence type="ECO:0000313" key="1">
    <source>
        <dbReference type="EMBL" id="PAP76599.1"/>
    </source>
</evidence>
<dbReference type="PANTHER" id="PTHR42732">
    <property type="entry name" value="BETA-GALACTOSIDASE"/>
    <property type="match status" value="1"/>
</dbReference>
<keyword evidence="2" id="KW-1185">Reference proteome</keyword>
<sequence>MNGRVVLLALILIAVVGLVVRVAASVLDRLDGWEGATHDVSWDDPWKTSPPSPDDWTTVVDLAGTWDFRIGDARRWASGGADAGWDRIAVPGAWEDEGYHGYDGFAWYRTTFTLDAKDADVLRTSPFLLLGRIDDADEVWLNGEPVGWSGRMPPKYQTAAFGFRIYRLPPALLRTDGPNVLAVRVYDEGLEGGILEGPVALAVPTARNPEGAPVVADLAGDWRFSPGDGDWAAPDLDDARWDTLRVPATWESQGYPELGHVAWYRKSVRLGADAAEADLVLVLGAIDDLDETFVNGVRVGSTGDVETGQIRGDEWQIERAYPVPASVLREGENVVAVRVIDGMIDGGIYRGPVALMTPEAYAERRRRTGDDD</sequence>
<gene>
    <name evidence="1" type="ORF">BSZ37_09175</name>
</gene>
<dbReference type="EMBL" id="MQWD01000001">
    <property type="protein sequence ID" value="PAP76599.1"/>
    <property type="molecule type" value="Genomic_DNA"/>
</dbReference>
<dbReference type="InterPro" id="IPR051913">
    <property type="entry name" value="GH2_Domain-Containing"/>
</dbReference>
<dbReference type="Gene3D" id="2.60.120.260">
    <property type="entry name" value="Galactose-binding domain-like"/>
    <property type="match status" value="2"/>
</dbReference>
<dbReference type="Proteomes" id="UP000216339">
    <property type="component" value="Unassembled WGS sequence"/>
</dbReference>
<dbReference type="PANTHER" id="PTHR42732:SF1">
    <property type="entry name" value="BETA-MANNOSIDASE"/>
    <property type="match status" value="1"/>
</dbReference>
<dbReference type="SUPFAM" id="SSF49785">
    <property type="entry name" value="Galactose-binding domain-like"/>
    <property type="match status" value="2"/>
</dbReference>
<evidence type="ECO:0000313" key="2">
    <source>
        <dbReference type="Proteomes" id="UP000216339"/>
    </source>
</evidence>
<dbReference type="OrthoDB" id="3668964at2"/>
<proteinExistence type="predicted"/>
<dbReference type="InterPro" id="IPR008979">
    <property type="entry name" value="Galactose-bd-like_sf"/>
</dbReference>
<dbReference type="AlphaFoldDB" id="A0A271J1K8"/>
<comment type="caution">
    <text evidence="1">The sequence shown here is derived from an EMBL/GenBank/DDBJ whole genome shotgun (WGS) entry which is preliminary data.</text>
</comment>